<keyword evidence="8 13" id="KW-0457">Lysine biosynthesis</keyword>
<dbReference type="STRING" id="1457250.GCA_000755225_02699"/>
<dbReference type="Gene3D" id="3.30.360.10">
    <property type="entry name" value="Dihydrodipicolinate Reductase, domain 2"/>
    <property type="match status" value="1"/>
</dbReference>
<dbReference type="GO" id="GO:0009089">
    <property type="term" value="P:lysine biosynthetic process via diaminopimelate"/>
    <property type="evidence" value="ECO:0007669"/>
    <property type="project" value="UniProtKB-UniRule"/>
</dbReference>
<evidence type="ECO:0000256" key="12">
    <source>
        <dbReference type="ARBA" id="ARBA00049396"/>
    </source>
</evidence>
<dbReference type="PANTHER" id="PTHR20836:SF0">
    <property type="entry name" value="4-HYDROXY-TETRAHYDRODIPICOLINATE REDUCTASE 1, CHLOROPLASTIC-RELATED"/>
    <property type="match status" value="1"/>
</dbReference>
<evidence type="ECO:0000256" key="11">
    <source>
        <dbReference type="ARBA" id="ARBA00049080"/>
    </source>
</evidence>
<evidence type="ECO:0000313" key="17">
    <source>
        <dbReference type="Proteomes" id="UP000296706"/>
    </source>
</evidence>
<feature type="binding site" evidence="13">
    <location>
        <begin position="90"/>
        <end position="92"/>
    </location>
    <ligand>
        <name>NAD(+)</name>
        <dbReference type="ChEBI" id="CHEBI:57540"/>
    </ligand>
</feature>
<evidence type="ECO:0000256" key="7">
    <source>
        <dbReference type="ARBA" id="ARBA00023027"/>
    </source>
</evidence>
<keyword evidence="4 13" id="KW-0521">NADP</keyword>
<dbReference type="GO" id="GO:0008839">
    <property type="term" value="F:4-hydroxy-tetrahydrodipicolinate reductase"/>
    <property type="evidence" value="ECO:0007669"/>
    <property type="project" value="UniProtKB-UniRule"/>
</dbReference>
<evidence type="ECO:0000313" key="16">
    <source>
        <dbReference type="EMBL" id="QCC50072.1"/>
    </source>
</evidence>
<dbReference type="UniPathway" id="UPA00034">
    <property type="reaction ID" value="UER00018"/>
</dbReference>
<protein>
    <recommendedName>
        <fullName evidence="10 13">4-hydroxy-tetrahydrodipicolinate reductase</fullName>
        <shortName evidence="13">HTPA reductase</shortName>
        <ecNumber evidence="10 13">1.17.1.8</ecNumber>
    </recommendedName>
</protein>
<dbReference type="Proteomes" id="UP000296706">
    <property type="component" value="Chromosome"/>
</dbReference>
<dbReference type="PROSITE" id="PS01298">
    <property type="entry name" value="DAPB"/>
    <property type="match status" value="1"/>
</dbReference>
<evidence type="ECO:0000256" key="10">
    <source>
        <dbReference type="ARBA" id="ARBA00038983"/>
    </source>
</evidence>
<comment type="catalytic activity">
    <reaction evidence="11 13">
        <text>(S)-2,3,4,5-tetrahydrodipicolinate + NADP(+) + H2O = (2S,4S)-4-hydroxy-2,3,4,5-tetrahydrodipicolinate + NADPH + H(+)</text>
        <dbReference type="Rhea" id="RHEA:35331"/>
        <dbReference type="ChEBI" id="CHEBI:15377"/>
        <dbReference type="ChEBI" id="CHEBI:15378"/>
        <dbReference type="ChEBI" id="CHEBI:16845"/>
        <dbReference type="ChEBI" id="CHEBI:57783"/>
        <dbReference type="ChEBI" id="CHEBI:58349"/>
        <dbReference type="ChEBI" id="CHEBI:67139"/>
        <dbReference type="EC" id="1.17.1.8"/>
    </reaction>
</comment>
<feature type="domain" description="Dihydrodipicolinate reductase C-terminal" evidence="15">
    <location>
        <begin position="120"/>
        <end position="252"/>
    </location>
</feature>
<dbReference type="PANTHER" id="PTHR20836">
    <property type="entry name" value="DIHYDRODIPICOLINATE REDUCTASE"/>
    <property type="match status" value="1"/>
</dbReference>
<dbReference type="PIRSF" id="PIRSF000161">
    <property type="entry name" value="DHPR"/>
    <property type="match status" value="1"/>
</dbReference>
<keyword evidence="17" id="KW-1185">Reference proteome</keyword>
<dbReference type="GeneID" id="39846605"/>
<feature type="binding site" evidence="13">
    <location>
        <begin position="156"/>
        <end position="157"/>
    </location>
    <ligand>
        <name>(S)-2,3,4,5-tetrahydrodipicolinate</name>
        <dbReference type="ChEBI" id="CHEBI:16845"/>
    </ligand>
</feature>
<dbReference type="Gene3D" id="3.40.50.720">
    <property type="entry name" value="NAD(P)-binding Rossmann-like Domain"/>
    <property type="match status" value="1"/>
</dbReference>
<dbReference type="InterPro" id="IPR036291">
    <property type="entry name" value="NAD(P)-bd_dom_sf"/>
</dbReference>
<dbReference type="CDD" id="cd02274">
    <property type="entry name" value="DHDPR_N"/>
    <property type="match status" value="1"/>
</dbReference>
<dbReference type="HAMAP" id="MF_00102">
    <property type="entry name" value="DapB"/>
    <property type="match status" value="1"/>
</dbReference>
<feature type="active site" description="Proton donor" evidence="13">
    <location>
        <position position="150"/>
    </location>
</feature>
<comment type="pathway">
    <text evidence="9 13">Amino-acid biosynthesis; L-lysine biosynthesis via DAP pathway; (S)-tetrahydrodipicolinate from L-aspartate: step 4/4.</text>
</comment>
<dbReference type="RefSeq" id="WP_049993516.1">
    <property type="nucleotide sequence ID" value="NZ_CP031310.1"/>
</dbReference>
<dbReference type="InterPro" id="IPR022664">
    <property type="entry name" value="DapB_N_CS"/>
</dbReference>
<gene>
    <name evidence="13 16" type="primary">dapB</name>
    <name evidence="16" type="ORF">DV733_02020</name>
</gene>
<feature type="binding site" evidence="13">
    <location>
        <position position="147"/>
    </location>
    <ligand>
        <name>(S)-2,3,4,5-tetrahydrodipicolinate</name>
        <dbReference type="ChEBI" id="CHEBI:16845"/>
    </ligand>
</feature>
<keyword evidence="7 13" id="KW-0520">NAD</keyword>
<dbReference type="NCBIfam" id="TIGR00036">
    <property type="entry name" value="dapB"/>
    <property type="match status" value="1"/>
</dbReference>
<dbReference type="SUPFAM" id="SSF51735">
    <property type="entry name" value="NAD(P)-binding Rossmann-fold domains"/>
    <property type="match status" value="1"/>
</dbReference>
<feature type="domain" description="Dihydrodipicolinate reductase N-terminal" evidence="14">
    <location>
        <begin position="2"/>
        <end position="117"/>
    </location>
</feature>
<comment type="similarity">
    <text evidence="1 13">Belongs to the DapB family.</text>
</comment>
<dbReference type="Pfam" id="PF05173">
    <property type="entry name" value="DapB_C"/>
    <property type="match status" value="1"/>
</dbReference>
<proteinExistence type="inferred from homology"/>
<dbReference type="SUPFAM" id="SSF55347">
    <property type="entry name" value="Glyceraldehyde-3-phosphate dehydrogenase-like, C-terminal domain"/>
    <property type="match status" value="1"/>
</dbReference>
<evidence type="ECO:0000256" key="9">
    <source>
        <dbReference type="ARBA" id="ARBA00037922"/>
    </source>
</evidence>
<evidence type="ECO:0000259" key="14">
    <source>
        <dbReference type="Pfam" id="PF01113"/>
    </source>
</evidence>
<comment type="subcellular location">
    <subcellularLocation>
        <location evidence="13">Cytoplasm</location>
    </subcellularLocation>
</comment>
<dbReference type="GO" id="GO:0051287">
    <property type="term" value="F:NAD binding"/>
    <property type="evidence" value="ECO:0007669"/>
    <property type="project" value="UniProtKB-UniRule"/>
</dbReference>
<dbReference type="OrthoDB" id="195035at2157"/>
<evidence type="ECO:0000256" key="5">
    <source>
        <dbReference type="ARBA" id="ARBA00022915"/>
    </source>
</evidence>
<organism evidence="16 17">
    <name type="scientific">Halapricum salinum</name>
    <dbReference type="NCBI Taxonomy" id="1457250"/>
    <lineage>
        <taxon>Archaea</taxon>
        <taxon>Methanobacteriati</taxon>
        <taxon>Methanobacteriota</taxon>
        <taxon>Stenosarchaea group</taxon>
        <taxon>Halobacteria</taxon>
        <taxon>Halobacteriales</taxon>
        <taxon>Haloarculaceae</taxon>
        <taxon>Halapricum</taxon>
    </lineage>
</organism>
<feature type="binding site" evidence="13">
    <location>
        <begin position="114"/>
        <end position="117"/>
    </location>
    <ligand>
        <name>NAD(+)</name>
        <dbReference type="ChEBI" id="CHEBI:57540"/>
    </ligand>
</feature>
<evidence type="ECO:0000259" key="15">
    <source>
        <dbReference type="Pfam" id="PF05173"/>
    </source>
</evidence>
<dbReference type="GO" id="GO:0005737">
    <property type="term" value="C:cytoplasm"/>
    <property type="evidence" value="ECO:0007669"/>
    <property type="project" value="UniProtKB-SubCell"/>
</dbReference>
<accession>A0A4D6HAJ7</accession>
<evidence type="ECO:0000256" key="1">
    <source>
        <dbReference type="ARBA" id="ARBA00006642"/>
    </source>
</evidence>
<evidence type="ECO:0000256" key="4">
    <source>
        <dbReference type="ARBA" id="ARBA00022857"/>
    </source>
</evidence>
<dbReference type="GO" id="GO:0050661">
    <property type="term" value="F:NADP binding"/>
    <property type="evidence" value="ECO:0007669"/>
    <property type="project" value="UniProtKB-UniRule"/>
</dbReference>
<evidence type="ECO:0000256" key="2">
    <source>
        <dbReference type="ARBA" id="ARBA00022490"/>
    </source>
</evidence>
<dbReference type="InterPro" id="IPR000846">
    <property type="entry name" value="DapB_N"/>
</dbReference>
<dbReference type="Pfam" id="PF01113">
    <property type="entry name" value="DapB_N"/>
    <property type="match status" value="1"/>
</dbReference>
<evidence type="ECO:0000256" key="13">
    <source>
        <dbReference type="HAMAP-Rule" id="MF_00102"/>
    </source>
</evidence>
<keyword evidence="3 13" id="KW-0028">Amino-acid biosynthesis</keyword>
<comment type="subunit">
    <text evidence="13">Homotetramer.</text>
</comment>
<dbReference type="GO" id="GO:0016726">
    <property type="term" value="F:oxidoreductase activity, acting on CH or CH2 groups, NAD or NADP as acceptor"/>
    <property type="evidence" value="ECO:0007669"/>
    <property type="project" value="UniProtKB-UniRule"/>
</dbReference>
<evidence type="ECO:0000256" key="6">
    <source>
        <dbReference type="ARBA" id="ARBA00023002"/>
    </source>
</evidence>
<comment type="function">
    <text evidence="13">Catalyzes the conversion of 4-hydroxy-tetrahydrodipicolinate (HTPA) to tetrahydrodipicolinate.</text>
</comment>
<name>A0A4D6HAJ7_9EURY</name>
<evidence type="ECO:0000256" key="3">
    <source>
        <dbReference type="ARBA" id="ARBA00022605"/>
    </source>
</evidence>
<keyword evidence="5 13" id="KW-0220">Diaminopimelate biosynthesis</keyword>
<feature type="active site" description="Proton donor/acceptor" evidence="13">
    <location>
        <position position="146"/>
    </location>
</feature>
<dbReference type="EC" id="1.17.1.8" evidence="10 13"/>
<feature type="binding site" evidence="13">
    <location>
        <begin position="8"/>
        <end position="13"/>
    </location>
    <ligand>
        <name>NAD(+)</name>
        <dbReference type="ChEBI" id="CHEBI:57540"/>
    </ligand>
</feature>
<comment type="catalytic activity">
    <reaction evidence="12 13">
        <text>(S)-2,3,4,5-tetrahydrodipicolinate + NAD(+) + H2O = (2S,4S)-4-hydroxy-2,3,4,5-tetrahydrodipicolinate + NADH + H(+)</text>
        <dbReference type="Rhea" id="RHEA:35323"/>
        <dbReference type="ChEBI" id="CHEBI:15377"/>
        <dbReference type="ChEBI" id="CHEBI:15378"/>
        <dbReference type="ChEBI" id="CHEBI:16845"/>
        <dbReference type="ChEBI" id="CHEBI:57540"/>
        <dbReference type="ChEBI" id="CHEBI:57945"/>
        <dbReference type="ChEBI" id="CHEBI:67139"/>
        <dbReference type="EC" id="1.17.1.8"/>
    </reaction>
</comment>
<keyword evidence="6 13" id="KW-0560">Oxidoreductase</keyword>
<dbReference type="GO" id="GO:0019877">
    <property type="term" value="P:diaminopimelate biosynthetic process"/>
    <property type="evidence" value="ECO:0007669"/>
    <property type="project" value="UniProtKB-UniRule"/>
</dbReference>
<dbReference type="InterPro" id="IPR023940">
    <property type="entry name" value="DHDPR_bac"/>
</dbReference>
<evidence type="ECO:0000256" key="8">
    <source>
        <dbReference type="ARBA" id="ARBA00023154"/>
    </source>
</evidence>
<comment type="caution">
    <text evidence="13">Lacks conserved residue(s) required for the propagation of feature annotation.</text>
</comment>
<sequence>MIRLGVTGAAGRMGEAVIETAAGREDVEVAFGIDAADVEDVQGVPVYKPAAFADLLDSHEPDAVIDFTVPDAAIEFATDCADAGVPLVTGTTGHDDLQFETVAAASEQIPVLKATNFARGIQALLRTVSAAVEALPGYDIEVTETHHNGKRDAPSGTANTILEEIEDARGEDFEEVYGREGLQPREAGEVGVHVRRAGDIRGEHEIMLAGNDEAVTLTHRAEDRGVFAAGAIDAAVWLSDQDPGWYEFADVIDS</sequence>
<dbReference type="KEGG" id="hsn:DV733_02020"/>
<feature type="binding site" evidence="13">
    <location>
        <position position="34"/>
    </location>
    <ligand>
        <name>NAD(+)</name>
        <dbReference type="ChEBI" id="CHEBI:57540"/>
    </ligand>
</feature>
<comment type="caution">
    <text evidence="13">Was originally thought to be a dihydrodipicolinate reductase (DHDPR), catalyzing the conversion of dihydrodipicolinate to tetrahydrodipicolinate. However, it was shown in E.coli that the substrate of the enzymatic reaction is not dihydrodipicolinate (DHDP) but in fact (2S,4S)-4-hydroxy-2,3,4,5-tetrahydrodipicolinic acid (HTPA), the product released by the DapA-catalyzed reaction.</text>
</comment>
<dbReference type="AlphaFoldDB" id="A0A4D6HAJ7"/>
<dbReference type="InterPro" id="IPR022663">
    <property type="entry name" value="DapB_C"/>
</dbReference>
<keyword evidence="2 13" id="KW-0963">Cytoplasm</keyword>
<dbReference type="EMBL" id="CP031310">
    <property type="protein sequence ID" value="QCC50072.1"/>
    <property type="molecule type" value="Genomic_DNA"/>
</dbReference>
<reference evidence="16 17" key="1">
    <citation type="journal article" date="2019" name="Nat. Commun.">
        <title>A new type of DNA phosphorothioation-based antiviral system in archaea.</title>
        <authorList>
            <person name="Xiong L."/>
            <person name="Liu S."/>
            <person name="Chen S."/>
            <person name="Xiao Y."/>
            <person name="Zhu B."/>
            <person name="Gao Y."/>
            <person name="Zhang Y."/>
            <person name="Chen B."/>
            <person name="Luo J."/>
            <person name="Deng Z."/>
            <person name="Chen X."/>
            <person name="Wang L."/>
            <person name="Chen S."/>
        </authorList>
    </citation>
    <scope>NUCLEOTIDE SEQUENCE [LARGE SCALE GENOMIC DNA]</scope>
    <source>
        <strain evidence="16 17">CBA1105</strain>
    </source>
</reference>